<keyword evidence="1" id="KW-0653">Protein transport</keyword>
<feature type="domain" description="SecA family profile" evidence="3">
    <location>
        <begin position="5"/>
        <end position="92"/>
    </location>
</feature>
<dbReference type="InterPro" id="IPR027417">
    <property type="entry name" value="P-loop_NTPase"/>
</dbReference>
<evidence type="ECO:0000256" key="2">
    <source>
        <dbReference type="ARBA" id="ARBA00023010"/>
    </source>
</evidence>
<dbReference type="AlphaFoldDB" id="A0A383A6L4"/>
<dbReference type="PANTHER" id="PTHR30612">
    <property type="entry name" value="SECA INNER MEMBRANE COMPONENT OF SEC PROTEIN SECRETION SYSTEM"/>
    <property type="match status" value="1"/>
</dbReference>
<dbReference type="Gene3D" id="3.40.50.300">
    <property type="entry name" value="P-loop containing nucleotide triphosphate hydrolases"/>
    <property type="match status" value="1"/>
</dbReference>
<dbReference type="GO" id="GO:0006886">
    <property type="term" value="P:intracellular protein transport"/>
    <property type="evidence" value="ECO:0007669"/>
    <property type="project" value="InterPro"/>
</dbReference>
<dbReference type="InterPro" id="IPR000185">
    <property type="entry name" value="SecA"/>
</dbReference>
<evidence type="ECO:0000313" key="4">
    <source>
        <dbReference type="EMBL" id="SVE03427.1"/>
    </source>
</evidence>
<dbReference type="PROSITE" id="PS51196">
    <property type="entry name" value="SECA_MOTOR_DEAD"/>
    <property type="match status" value="1"/>
</dbReference>
<gene>
    <name evidence="4" type="ORF">METZ01_LOCUS456281</name>
</gene>
<dbReference type="GO" id="GO:0017038">
    <property type="term" value="P:protein import"/>
    <property type="evidence" value="ECO:0007669"/>
    <property type="project" value="InterPro"/>
</dbReference>
<keyword evidence="2" id="KW-0811">Translocation</keyword>
<dbReference type="SUPFAM" id="SSF52540">
    <property type="entry name" value="P-loop containing nucleoside triphosphate hydrolases"/>
    <property type="match status" value="1"/>
</dbReference>
<feature type="non-terminal residue" evidence="4">
    <location>
        <position position="92"/>
    </location>
</feature>
<proteinExistence type="predicted"/>
<dbReference type="PANTHER" id="PTHR30612:SF0">
    <property type="entry name" value="CHLOROPLAST PROTEIN-TRANSPORTING ATPASE"/>
    <property type="match status" value="1"/>
</dbReference>
<protein>
    <recommendedName>
        <fullName evidence="3">SecA family profile domain-containing protein</fullName>
    </recommendedName>
</protein>
<sequence>MSIINNVLSKVVGSRHDRVIKKFTKLVAEINSFEKNMQSLGDDELRAKTQQFRERLDKEGSLEGILPEAFAVVREASQRVLGERHYDVQLIG</sequence>
<organism evidence="4">
    <name type="scientific">marine metagenome</name>
    <dbReference type="NCBI Taxonomy" id="408172"/>
    <lineage>
        <taxon>unclassified sequences</taxon>
        <taxon>metagenomes</taxon>
        <taxon>ecological metagenomes</taxon>
    </lineage>
</organism>
<dbReference type="Pfam" id="PF07517">
    <property type="entry name" value="SecA_DEAD"/>
    <property type="match status" value="1"/>
</dbReference>
<dbReference type="InterPro" id="IPR011115">
    <property type="entry name" value="SecA_DEAD"/>
</dbReference>
<dbReference type="InterPro" id="IPR014018">
    <property type="entry name" value="SecA_motor_DEAD"/>
</dbReference>
<reference evidence="4" key="1">
    <citation type="submission" date="2018-05" db="EMBL/GenBank/DDBJ databases">
        <authorList>
            <person name="Lanie J.A."/>
            <person name="Ng W.-L."/>
            <person name="Kazmierczak K.M."/>
            <person name="Andrzejewski T.M."/>
            <person name="Davidsen T.M."/>
            <person name="Wayne K.J."/>
            <person name="Tettelin H."/>
            <person name="Glass J.I."/>
            <person name="Rusch D."/>
            <person name="Podicherti R."/>
            <person name="Tsui H.-C.T."/>
            <person name="Winkler M.E."/>
        </authorList>
    </citation>
    <scope>NUCLEOTIDE SEQUENCE</scope>
</reference>
<name>A0A383A6L4_9ZZZZ</name>
<evidence type="ECO:0000256" key="1">
    <source>
        <dbReference type="ARBA" id="ARBA00022927"/>
    </source>
</evidence>
<dbReference type="GO" id="GO:0005524">
    <property type="term" value="F:ATP binding"/>
    <property type="evidence" value="ECO:0007669"/>
    <property type="project" value="InterPro"/>
</dbReference>
<accession>A0A383A6L4</accession>
<dbReference type="GO" id="GO:0006605">
    <property type="term" value="P:protein targeting"/>
    <property type="evidence" value="ECO:0007669"/>
    <property type="project" value="InterPro"/>
</dbReference>
<dbReference type="EMBL" id="UINC01189648">
    <property type="protein sequence ID" value="SVE03427.1"/>
    <property type="molecule type" value="Genomic_DNA"/>
</dbReference>
<dbReference type="GO" id="GO:0016020">
    <property type="term" value="C:membrane"/>
    <property type="evidence" value="ECO:0007669"/>
    <property type="project" value="InterPro"/>
</dbReference>
<evidence type="ECO:0000259" key="3">
    <source>
        <dbReference type="PROSITE" id="PS51196"/>
    </source>
</evidence>
<keyword evidence="1" id="KW-0813">Transport</keyword>